<dbReference type="PANTHER" id="PTHR30098:SF2">
    <property type="entry name" value="LEUCYL_PHENYLALANYL-TRNA--PROTEIN TRANSFERASE"/>
    <property type="match status" value="1"/>
</dbReference>
<dbReference type="InterPro" id="IPR016181">
    <property type="entry name" value="Acyl_CoA_acyltransferase"/>
</dbReference>
<comment type="catalytic activity">
    <reaction evidence="4">
        <text>L-phenylalanyl-tRNA(Phe) + an N-terminal L-alpha-aminoacyl-[protein] = an N-terminal L-phenylalanyl-L-alpha-aminoacyl-[protein] + tRNA(Phe)</text>
        <dbReference type="Rhea" id="RHEA:43632"/>
        <dbReference type="Rhea" id="RHEA-COMP:9668"/>
        <dbReference type="Rhea" id="RHEA-COMP:9699"/>
        <dbReference type="Rhea" id="RHEA-COMP:10636"/>
        <dbReference type="Rhea" id="RHEA-COMP:10637"/>
        <dbReference type="ChEBI" id="CHEBI:78442"/>
        <dbReference type="ChEBI" id="CHEBI:78531"/>
        <dbReference type="ChEBI" id="CHEBI:78597"/>
        <dbReference type="ChEBI" id="CHEBI:83561"/>
        <dbReference type="EC" id="2.3.2.6"/>
    </reaction>
</comment>
<dbReference type="HAMAP" id="MF_00688">
    <property type="entry name" value="Leu_Phe_trans"/>
    <property type="match status" value="1"/>
</dbReference>
<protein>
    <recommendedName>
        <fullName evidence="4">Leucyl/phenylalanyl-tRNA--protein transferase</fullName>
        <ecNumber evidence="4">2.3.2.6</ecNumber>
    </recommendedName>
    <alternativeName>
        <fullName evidence="4">L/F-transferase</fullName>
    </alternativeName>
    <alternativeName>
        <fullName evidence="4">Leucyltransferase</fullName>
    </alternativeName>
    <alternativeName>
        <fullName evidence="4">Phenyalanyltransferase</fullName>
    </alternativeName>
</protein>
<dbReference type="Gene3D" id="3.30.70.3550">
    <property type="entry name" value="Leucyl/phenylalanyl-tRNA-protein transferase, N-terminal domain"/>
    <property type="match status" value="1"/>
</dbReference>
<keyword evidence="2 4" id="KW-0808">Transferase</keyword>
<keyword evidence="1 4" id="KW-0963">Cytoplasm</keyword>
<dbReference type="Proteomes" id="UP001162030">
    <property type="component" value="Chromosome"/>
</dbReference>
<dbReference type="GO" id="GO:0008914">
    <property type="term" value="F:leucyl-tRNA--protein transferase activity"/>
    <property type="evidence" value="ECO:0007669"/>
    <property type="project" value="UniProtKB-EC"/>
</dbReference>
<evidence type="ECO:0000313" key="6">
    <source>
        <dbReference type="Proteomes" id="UP001162030"/>
    </source>
</evidence>
<dbReference type="NCBIfam" id="TIGR00667">
    <property type="entry name" value="aat"/>
    <property type="match status" value="1"/>
</dbReference>
<evidence type="ECO:0000313" key="5">
    <source>
        <dbReference type="EMBL" id="CAI8921090.1"/>
    </source>
</evidence>
<dbReference type="RefSeq" id="WP_026609369.1">
    <property type="nucleotide sequence ID" value="NZ_OX458333.1"/>
</dbReference>
<comment type="function">
    <text evidence="4">Functions in the N-end rule pathway of protein degradation where it conjugates Leu, Phe and, less efficiently, Met from aminoacyl-tRNAs to the N-termini of proteins containing an N-terminal arginine or lysine.</text>
</comment>
<name>A0ABM9I6A4_9GAMM</name>
<dbReference type="InterPro" id="IPR042221">
    <property type="entry name" value="Leu/Phe-tRNA_Trfase_N"/>
</dbReference>
<evidence type="ECO:0000256" key="2">
    <source>
        <dbReference type="ARBA" id="ARBA00022679"/>
    </source>
</evidence>
<keyword evidence="6" id="KW-1185">Reference proteome</keyword>
<dbReference type="InterPro" id="IPR004616">
    <property type="entry name" value="Leu/Phe-tRNA_Trfase"/>
</dbReference>
<gene>
    <name evidence="4 5" type="primary">aat</name>
    <name evidence="5" type="ORF">MSZNOR_3842</name>
</gene>
<dbReference type="EC" id="2.3.2.6" evidence="4"/>
<evidence type="ECO:0000256" key="1">
    <source>
        <dbReference type="ARBA" id="ARBA00022490"/>
    </source>
</evidence>
<comment type="similarity">
    <text evidence="4">Belongs to the L/F-transferase family.</text>
</comment>
<accession>A0ABM9I6A4</accession>
<sequence>MLTVLNPFDRNEPFPPVEKALDEPNGLLAVGGCLSARRLVNAYRNGIFPWFSKDEPILWWSPDPRLVLRPEGIKISRSLGKRLRRGEFQFSFDVCFDRVIEACAEPRDNAIGTWITEDMKRAYSNLFDLGLAHSFEAWQGDTLVGGLYGVSVGRVFFGESMFHRVTDASKAAFAFACNCLKEWGYVLIDCQVYTRHLASLGAEEIPRAEFVKLLRIYCDQPVSSEAWKSRGGAS</sequence>
<comment type="catalytic activity">
    <reaction evidence="4">
        <text>N-terminal L-arginyl-[protein] + L-leucyl-tRNA(Leu) = N-terminal L-leucyl-L-arginyl-[protein] + tRNA(Leu) + H(+)</text>
        <dbReference type="Rhea" id="RHEA:50416"/>
        <dbReference type="Rhea" id="RHEA-COMP:9613"/>
        <dbReference type="Rhea" id="RHEA-COMP:9622"/>
        <dbReference type="Rhea" id="RHEA-COMP:12672"/>
        <dbReference type="Rhea" id="RHEA-COMP:12673"/>
        <dbReference type="ChEBI" id="CHEBI:15378"/>
        <dbReference type="ChEBI" id="CHEBI:64719"/>
        <dbReference type="ChEBI" id="CHEBI:78442"/>
        <dbReference type="ChEBI" id="CHEBI:78494"/>
        <dbReference type="ChEBI" id="CHEBI:133044"/>
        <dbReference type="EC" id="2.3.2.6"/>
    </reaction>
</comment>
<proteinExistence type="inferred from homology"/>
<organism evidence="5 6">
    <name type="scientific">Methylocaldum szegediense</name>
    <dbReference type="NCBI Taxonomy" id="73780"/>
    <lineage>
        <taxon>Bacteria</taxon>
        <taxon>Pseudomonadati</taxon>
        <taxon>Pseudomonadota</taxon>
        <taxon>Gammaproteobacteria</taxon>
        <taxon>Methylococcales</taxon>
        <taxon>Methylococcaceae</taxon>
        <taxon>Methylocaldum</taxon>
    </lineage>
</organism>
<dbReference type="Gene3D" id="3.40.630.70">
    <property type="entry name" value="Leucyl/phenylalanyl-tRNA-protein transferase, C-terminal domain"/>
    <property type="match status" value="1"/>
</dbReference>
<evidence type="ECO:0000256" key="4">
    <source>
        <dbReference type="HAMAP-Rule" id="MF_00688"/>
    </source>
</evidence>
<comment type="catalytic activity">
    <reaction evidence="4">
        <text>N-terminal L-lysyl-[protein] + L-leucyl-tRNA(Leu) = N-terminal L-leucyl-L-lysyl-[protein] + tRNA(Leu) + H(+)</text>
        <dbReference type="Rhea" id="RHEA:12340"/>
        <dbReference type="Rhea" id="RHEA-COMP:9613"/>
        <dbReference type="Rhea" id="RHEA-COMP:9622"/>
        <dbReference type="Rhea" id="RHEA-COMP:12670"/>
        <dbReference type="Rhea" id="RHEA-COMP:12671"/>
        <dbReference type="ChEBI" id="CHEBI:15378"/>
        <dbReference type="ChEBI" id="CHEBI:65249"/>
        <dbReference type="ChEBI" id="CHEBI:78442"/>
        <dbReference type="ChEBI" id="CHEBI:78494"/>
        <dbReference type="ChEBI" id="CHEBI:133043"/>
        <dbReference type="EC" id="2.3.2.6"/>
    </reaction>
</comment>
<dbReference type="Pfam" id="PF03588">
    <property type="entry name" value="Leu_Phe_trans"/>
    <property type="match status" value="1"/>
</dbReference>
<evidence type="ECO:0000256" key="3">
    <source>
        <dbReference type="ARBA" id="ARBA00023315"/>
    </source>
</evidence>
<dbReference type="EMBL" id="OX458333">
    <property type="protein sequence ID" value="CAI8921090.1"/>
    <property type="molecule type" value="Genomic_DNA"/>
</dbReference>
<reference evidence="5 6" key="1">
    <citation type="submission" date="2023-03" db="EMBL/GenBank/DDBJ databases">
        <authorList>
            <person name="Pearce D."/>
        </authorList>
    </citation>
    <scope>NUCLEOTIDE SEQUENCE [LARGE SCALE GENOMIC DNA]</scope>
    <source>
        <strain evidence="5">Msz</strain>
    </source>
</reference>
<comment type="subcellular location">
    <subcellularLocation>
        <location evidence="4">Cytoplasm</location>
    </subcellularLocation>
</comment>
<keyword evidence="3 4" id="KW-0012">Acyltransferase</keyword>
<dbReference type="SUPFAM" id="SSF55729">
    <property type="entry name" value="Acyl-CoA N-acyltransferases (Nat)"/>
    <property type="match status" value="1"/>
</dbReference>
<dbReference type="PANTHER" id="PTHR30098">
    <property type="entry name" value="LEUCYL/PHENYLALANYL-TRNA--PROTEIN TRANSFERASE"/>
    <property type="match status" value="1"/>
</dbReference>
<dbReference type="InterPro" id="IPR042203">
    <property type="entry name" value="Leu/Phe-tRNA_Trfase_C"/>
</dbReference>